<dbReference type="Gene3D" id="2.40.40.20">
    <property type="match status" value="1"/>
</dbReference>
<evidence type="ECO:0000256" key="5">
    <source>
        <dbReference type="NCBIfam" id="TIGR03244"/>
    </source>
</evidence>
<dbReference type="HOGENOM" id="CLU_057655_0_0_6"/>
<dbReference type="KEGG" id="dda:Dd703_0485"/>
<dbReference type="GO" id="GO:0008791">
    <property type="term" value="F:arginine N-succinyltransferase activity"/>
    <property type="evidence" value="ECO:0007669"/>
    <property type="project" value="UniProtKB-UniRule"/>
</dbReference>
<dbReference type="InterPro" id="IPR017650">
    <property type="entry name" value="Arginine_N-succinylTrfase"/>
</dbReference>
<feature type="active site" description="Proton donor" evidence="4">
    <location>
        <position position="229"/>
    </location>
</feature>
<dbReference type="Proteomes" id="UP000002734">
    <property type="component" value="Chromosome"/>
</dbReference>
<proteinExistence type="inferred from homology"/>
<reference evidence="6" key="1">
    <citation type="submission" date="2009-06" db="EMBL/GenBank/DDBJ databases">
        <title>Complete sequence of Dickeya dadantii Ech703.</title>
        <authorList>
            <consortium name="US DOE Joint Genome Institute"/>
            <person name="Lucas S."/>
            <person name="Copeland A."/>
            <person name="Lapidus A."/>
            <person name="Glavina del Rio T."/>
            <person name="Dalin E."/>
            <person name="Tice H."/>
            <person name="Bruce D."/>
            <person name="Goodwin L."/>
            <person name="Pitluck S."/>
            <person name="Chertkov O."/>
            <person name="Brettin T."/>
            <person name="Detter J.C."/>
            <person name="Han C."/>
            <person name="Larimer F."/>
            <person name="Land M."/>
            <person name="Hauser L."/>
            <person name="Kyrpides N."/>
            <person name="Mikhailova N."/>
            <person name="Balakrishnan V."/>
            <person name="Glasner J."/>
            <person name="Perna N.T."/>
        </authorList>
    </citation>
    <scope>NUCLEOTIDE SEQUENCE [LARGE SCALE GENOMIC DNA]</scope>
    <source>
        <strain evidence="6">Ech703</strain>
    </source>
</reference>
<dbReference type="InterPro" id="IPR016181">
    <property type="entry name" value="Acyl_CoA_acyltransferase"/>
</dbReference>
<gene>
    <name evidence="4" type="primary">astA</name>
    <name evidence="6" type="ordered locus">Dd703_0485</name>
</gene>
<keyword evidence="7" id="KW-1185">Reference proteome</keyword>
<name>C6C8S5_MUSP7</name>
<keyword evidence="3 4" id="KW-0012">Acyltransferase</keyword>
<dbReference type="NCBIfam" id="TIGR03243">
    <property type="entry name" value="arg_catab_AOST"/>
    <property type="match status" value="1"/>
</dbReference>
<evidence type="ECO:0000256" key="2">
    <source>
        <dbReference type="ARBA" id="ARBA00022679"/>
    </source>
</evidence>
<dbReference type="eggNOG" id="COG3138">
    <property type="taxonomic scope" value="Bacteria"/>
</dbReference>
<dbReference type="NCBIfam" id="NF007770">
    <property type="entry name" value="PRK10456.1"/>
    <property type="match status" value="1"/>
</dbReference>
<feature type="binding site" evidence="4">
    <location>
        <position position="125"/>
    </location>
    <ligand>
        <name>succinyl-CoA</name>
        <dbReference type="ChEBI" id="CHEBI:57292"/>
    </ligand>
</feature>
<keyword evidence="1 4" id="KW-0056">Arginine metabolism</keyword>
<comment type="function">
    <text evidence="4">Catalyzes the transfer of succinyl-CoA to arginine to produce N(2)-succinylarginine.</text>
</comment>
<dbReference type="HAMAP" id="MF_01171">
    <property type="entry name" value="AstA"/>
    <property type="match status" value="1"/>
</dbReference>
<keyword evidence="2 4" id="KW-0808">Transferase</keyword>
<evidence type="ECO:0000256" key="3">
    <source>
        <dbReference type="ARBA" id="ARBA00023315"/>
    </source>
</evidence>
<evidence type="ECO:0000256" key="4">
    <source>
        <dbReference type="HAMAP-Rule" id="MF_01171"/>
    </source>
</evidence>
<dbReference type="GO" id="GO:0019544">
    <property type="term" value="P:L-arginine catabolic process to L-glutamate"/>
    <property type="evidence" value="ECO:0007669"/>
    <property type="project" value="UniProtKB-UniRule"/>
</dbReference>
<comment type="catalytic activity">
    <reaction evidence="4">
        <text>succinyl-CoA + L-arginine = N(2)-succinyl-L-arginine + CoA + H(+)</text>
        <dbReference type="Rhea" id="RHEA:15185"/>
        <dbReference type="ChEBI" id="CHEBI:15378"/>
        <dbReference type="ChEBI" id="CHEBI:32682"/>
        <dbReference type="ChEBI" id="CHEBI:57287"/>
        <dbReference type="ChEBI" id="CHEBI:57292"/>
        <dbReference type="ChEBI" id="CHEBI:58241"/>
        <dbReference type="EC" id="2.3.1.109"/>
    </reaction>
</comment>
<comment type="pathway">
    <text evidence="4">Amino-acid degradation; L-arginine degradation via AST pathway; L-glutamate and succinate from L-arginine: step 1/5.</text>
</comment>
<accession>C6C8S5</accession>
<dbReference type="RefSeq" id="WP_012764115.1">
    <property type="nucleotide sequence ID" value="NC_012880.1"/>
</dbReference>
<evidence type="ECO:0000256" key="1">
    <source>
        <dbReference type="ARBA" id="ARBA00022503"/>
    </source>
</evidence>
<dbReference type="NCBIfam" id="TIGR03244">
    <property type="entry name" value="arg_catab_AstA"/>
    <property type="match status" value="1"/>
</dbReference>
<comment type="similarity">
    <text evidence="4">Belongs to the arginine N-succinyltransferase family.</text>
</comment>
<dbReference type="Pfam" id="PF04958">
    <property type="entry name" value="AstA"/>
    <property type="match status" value="1"/>
</dbReference>
<dbReference type="AlphaFoldDB" id="C6C8S5"/>
<dbReference type="PANTHER" id="PTHR30420:SF1">
    <property type="entry name" value="ARGININE N-SUCCINYLTRANSFERASE"/>
    <property type="match status" value="1"/>
</dbReference>
<dbReference type="SUPFAM" id="SSF55729">
    <property type="entry name" value="Acyl-CoA N-acyltransferases (Nat)"/>
    <property type="match status" value="1"/>
</dbReference>
<organism evidence="6 7">
    <name type="scientific">Musicola paradisiaca (strain Ech703)</name>
    <name type="common">Dickeya paradisiaca</name>
    <name type="synonym">Dickeya dadantii</name>
    <dbReference type="NCBI Taxonomy" id="579405"/>
    <lineage>
        <taxon>Bacteria</taxon>
        <taxon>Pseudomonadati</taxon>
        <taxon>Pseudomonadota</taxon>
        <taxon>Gammaproteobacteria</taxon>
        <taxon>Enterobacterales</taxon>
        <taxon>Pectobacteriaceae</taxon>
        <taxon>Musicola</taxon>
    </lineage>
</organism>
<dbReference type="EC" id="2.3.1.109" evidence="4 5"/>
<protein>
    <recommendedName>
        <fullName evidence="4 5">Arginine N-succinyltransferase</fullName>
        <shortName evidence="4">AST</shortName>
        <ecNumber evidence="4 5">2.3.1.109</ecNumber>
    </recommendedName>
    <alternativeName>
        <fullName evidence="4">AOST</fullName>
    </alternativeName>
</protein>
<dbReference type="GO" id="GO:0019545">
    <property type="term" value="P:L-arginine catabolic process to succinate"/>
    <property type="evidence" value="ECO:0007669"/>
    <property type="project" value="UniProtKB-UniRule"/>
</dbReference>
<dbReference type="InterPro" id="IPR007041">
    <property type="entry name" value="Arg_succinylTrfase_AstA/AruG"/>
</dbReference>
<dbReference type="STRING" id="579405.Dd703_0485"/>
<dbReference type="PANTHER" id="PTHR30420">
    <property type="entry name" value="N-SUCCINYLARGININE DIHYDROLASE"/>
    <property type="match status" value="1"/>
</dbReference>
<sequence length="344" mass="37758">MMIIRHVQEHDLADLLTLAGKTGVGLTSLPCNEAILSARIERMVKTRQGSASRGEQGYLFVLEDTDAGRVVGVSALEAAVGLEEPWYNFRVGTQVHASKTLNVYRAVPTLFLSNDHTGYSELCTLFLDPDYRHSLNGKLLSKIRFLFMSAFRSHFADKVFAEMRGYADDDGRSPFWEGVGKHFFAMDFATADYLSGTGQKAFIAELMPRHPLYVDFLPEDARAAIAKVHPHTVPARRVLESEGLRYQGYIDIFDGGPTLEAALDELRAVKESRRVSVALGEQPTSPDAPVYLAANDDYLNYRALLVQGGVGHDTLNVDAAQAAALGVQAGSPVRILPLTTAENR</sequence>
<evidence type="ECO:0000313" key="7">
    <source>
        <dbReference type="Proteomes" id="UP000002734"/>
    </source>
</evidence>
<dbReference type="UniPathway" id="UPA00185">
    <property type="reaction ID" value="UER00279"/>
</dbReference>
<evidence type="ECO:0000313" key="6">
    <source>
        <dbReference type="EMBL" id="ACS84296.1"/>
    </source>
</evidence>
<dbReference type="EMBL" id="CP001654">
    <property type="protein sequence ID" value="ACS84296.1"/>
    <property type="molecule type" value="Genomic_DNA"/>
</dbReference>